<gene>
    <name evidence="1" type="ORF">RRG08_004923</name>
</gene>
<reference evidence="1" key="1">
    <citation type="journal article" date="2023" name="G3 (Bethesda)">
        <title>A reference genome for the long-term kleptoplast-retaining sea slug Elysia crispata morphotype clarki.</title>
        <authorList>
            <person name="Eastman K.E."/>
            <person name="Pendleton A.L."/>
            <person name="Shaikh M.A."/>
            <person name="Suttiyut T."/>
            <person name="Ogas R."/>
            <person name="Tomko P."/>
            <person name="Gavelis G."/>
            <person name="Widhalm J.R."/>
            <person name="Wisecaver J.H."/>
        </authorList>
    </citation>
    <scope>NUCLEOTIDE SEQUENCE</scope>
    <source>
        <strain evidence="1">ECLA1</strain>
    </source>
</reference>
<accession>A0AAE0ZIS3</accession>
<evidence type="ECO:0000313" key="1">
    <source>
        <dbReference type="EMBL" id="KAK3769671.1"/>
    </source>
</evidence>
<evidence type="ECO:0000313" key="2">
    <source>
        <dbReference type="Proteomes" id="UP001283361"/>
    </source>
</evidence>
<dbReference type="Proteomes" id="UP001283361">
    <property type="component" value="Unassembled WGS sequence"/>
</dbReference>
<comment type="caution">
    <text evidence="1">The sequence shown here is derived from an EMBL/GenBank/DDBJ whole genome shotgun (WGS) entry which is preliminary data.</text>
</comment>
<name>A0AAE0ZIS3_9GAST</name>
<keyword evidence="2" id="KW-1185">Reference proteome</keyword>
<dbReference type="AlphaFoldDB" id="A0AAE0ZIS3"/>
<organism evidence="1 2">
    <name type="scientific">Elysia crispata</name>
    <name type="common">lettuce slug</name>
    <dbReference type="NCBI Taxonomy" id="231223"/>
    <lineage>
        <taxon>Eukaryota</taxon>
        <taxon>Metazoa</taxon>
        <taxon>Spiralia</taxon>
        <taxon>Lophotrochozoa</taxon>
        <taxon>Mollusca</taxon>
        <taxon>Gastropoda</taxon>
        <taxon>Heterobranchia</taxon>
        <taxon>Euthyneura</taxon>
        <taxon>Panpulmonata</taxon>
        <taxon>Sacoglossa</taxon>
        <taxon>Placobranchoidea</taxon>
        <taxon>Plakobranchidae</taxon>
        <taxon>Elysia</taxon>
    </lineage>
</organism>
<protein>
    <submittedName>
        <fullName evidence="1">Uncharacterized protein</fullName>
    </submittedName>
</protein>
<proteinExistence type="predicted"/>
<sequence length="90" mass="10368">MTWGCKALRLVQGVSGDYCCGQRRGWTINHSAIHNPFHNIRGRNERYRTSERSQEISTQDIHYSDNESLILPQTFQMTNREVAIATGIML</sequence>
<dbReference type="EMBL" id="JAWDGP010003892">
    <property type="protein sequence ID" value="KAK3769671.1"/>
    <property type="molecule type" value="Genomic_DNA"/>
</dbReference>